<evidence type="ECO:0000256" key="3">
    <source>
        <dbReference type="ARBA" id="ARBA00022840"/>
    </source>
</evidence>
<evidence type="ECO:0000313" key="7">
    <source>
        <dbReference type="EMBL" id="GAA5084425.1"/>
    </source>
</evidence>
<dbReference type="NCBIfam" id="TIGR00152">
    <property type="entry name" value="dephospho-CoA kinase"/>
    <property type="match status" value="1"/>
</dbReference>
<keyword evidence="2 5" id="KW-0547">Nucleotide-binding</keyword>
<comment type="catalytic activity">
    <reaction evidence="5">
        <text>3'-dephospho-CoA + ATP = ADP + CoA + H(+)</text>
        <dbReference type="Rhea" id="RHEA:18245"/>
        <dbReference type="ChEBI" id="CHEBI:15378"/>
        <dbReference type="ChEBI" id="CHEBI:30616"/>
        <dbReference type="ChEBI" id="CHEBI:57287"/>
        <dbReference type="ChEBI" id="CHEBI:57328"/>
        <dbReference type="ChEBI" id="CHEBI:456216"/>
        <dbReference type="EC" id="2.7.1.24"/>
    </reaction>
</comment>
<keyword evidence="5" id="KW-0808">Transferase</keyword>
<keyword evidence="3 5" id="KW-0067">ATP-binding</keyword>
<dbReference type="PANTHER" id="PTHR10695">
    <property type="entry name" value="DEPHOSPHO-COA KINASE-RELATED"/>
    <property type="match status" value="1"/>
</dbReference>
<proteinExistence type="inferred from homology"/>
<name>A0ABP9LXV1_9BURK</name>
<dbReference type="EMBL" id="BAABKD010000001">
    <property type="protein sequence ID" value="GAA5084425.1"/>
    <property type="molecule type" value="Genomic_DNA"/>
</dbReference>
<gene>
    <name evidence="5 7" type="primary">coaE</name>
    <name evidence="7" type="ORF">GCM10023337_01960</name>
</gene>
<evidence type="ECO:0000256" key="6">
    <source>
        <dbReference type="NCBIfam" id="TIGR00152"/>
    </source>
</evidence>
<accession>A0ABP9LXV1</accession>
<dbReference type="PROSITE" id="PS51219">
    <property type="entry name" value="DPCK"/>
    <property type="match status" value="1"/>
</dbReference>
<dbReference type="Proteomes" id="UP001500227">
    <property type="component" value="Unassembled WGS sequence"/>
</dbReference>
<dbReference type="InterPro" id="IPR001977">
    <property type="entry name" value="Depp_CoAkinase"/>
</dbReference>
<keyword evidence="5 7" id="KW-0418">Kinase</keyword>
<protein>
    <recommendedName>
        <fullName evidence="5 6">Dephospho-CoA kinase</fullName>
        <ecNumber evidence="5 6">2.7.1.24</ecNumber>
    </recommendedName>
    <alternativeName>
        <fullName evidence="5">Dephosphocoenzyme A kinase</fullName>
    </alternativeName>
</protein>
<dbReference type="HAMAP" id="MF_00376">
    <property type="entry name" value="Dephospho_CoA_kinase"/>
    <property type="match status" value="1"/>
</dbReference>
<evidence type="ECO:0000256" key="4">
    <source>
        <dbReference type="ARBA" id="ARBA00022993"/>
    </source>
</evidence>
<evidence type="ECO:0000256" key="1">
    <source>
        <dbReference type="ARBA" id="ARBA00009018"/>
    </source>
</evidence>
<dbReference type="SUPFAM" id="SSF52540">
    <property type="entry name" value="P-loop containing nucleoside triphosphate hydrolases"/>
    <property type="match status" value="1"/>
</dbReference>
<sequence>MLKIGLTGGIGSGKSFVADLLQKHGAAIVDTDVVAHQLTAPGGAAIPAIRQQFGSAYITAEGAMDRARMRELVFQQPDQREKLQAILHPLIRDFTFRKVQQAQGCYVVVVVPLLVESGTWLQYVDRVCVVDCDEPTQIERVMQRSGLTASQVQRIMEVQASRQQRLAHADDVIVNDGTTSIEQLNVQVQQMHAKWCE</sequence>
<organism evidence="7 8">
    <name type="scientific">Paenalcaligenes hermetiae</name>
    <dbReference type="NCBI Taxonomy" id="1157987"/>
    <lineage>
        <taxon>Bacteria</taxon>
        <taxon>Pseudomonadati</taxon>
        <taxon>Pseudomonadota</taxon>
        <taxon>Betaproteobacteria</taxon>
        <taxon>Burkholderiales</taxon>
        <taxon>Alcaligenaceae</taxon>
        <taxon>Paenalcaligenes</taxon>
    </lineage>
</organism>
<comment type="function">
    <text evidence="5">Catalyzes the phosphorylation of the 3'-hydroxyl group of dephosphocoenzyme A to form coenzyme A.</text>
</comment>
<comment type="similarity">
    <text evidence="1 5">Belongs to the CoaE family.</text>
</comment>
<dbReference type="PANTHER" id="PTHR10695:SF46">
    <property type="entry name" value="BIFUNCTIONAL COENZYME A SYNTHASE-RELATED"/>
    <property type="match status" value="1"/>
</dbReference>
<keyword evidence="4 5" id="KW-0173">Coenzyme A biosynthesis</keyword>
<evidence type="ECO:0000256" key="2">
    <source>
        <dbReference type="ARBA" id="ARBA00022741"/>
    </source>
</evidence>
<dbReference type="InterPro" id="IPR027417">
    <property type="entry name" value="P-loop_NTPase"/>
</dbReference>
<dbReference type="CDD" id="cd02022">
    <property type="entry name" value="DPCK"/>
    <property type="match status" value="1"/>
</dbReference>
<keyword evidence="8" id="KW-1185">Reference proteome</keyword>
<dbReference type="Gene3D" id="3.40.50.300">
    <property type="entry name" value="P-loop containing nucleotide triphosphate hydrolases"/>
    <property type="match status" value="1"/>
</dbReference>
<feature type="binding site" evidence="5">
    <location>
        <begin position="11"/>
        <end position="16"/>
    </location>
    <ligand>
        <name>ATP</name>
        <dbReference type="ChEBI" id="CHEBI:30616"/>
    </ligand>
</feature>
<evidence type="ECO:0000313" key="8">
    <source>
        <dbReference type="Proteomes" id="UP001500227"/>
    </source>
</evidence>
<comment type="subcellular location">
    <subcellularLocation>
        <location evidence="5">Cytoplasm</location>
    </subcellularLocation>
</comment>
<comment type="caution">
    <text evidence="7">The sequence shown here is derived from an EMBL/GenBank/DDBJ whole genome shotgun (WGS) entry which is preliminary data.</text>
</comment>
<reference evidence="8" key="1">
    <citation type="journal article" date="2019" name="Int. J. Syst. Evol. Microbiol.">
        <title>The Global Catalogue of Microorganisms (GCM) 10K type strain sequencing project: providing services to taxonomists for standard genome sequencing and annotation.</title>
        <authorList>
            <consortium name="The Broad Institute Genomics Platform"/>
            <consortium name="The Broad Institute Genome Sequencing Center for Infectious Disease"/>
            <person name="Wu L."/>
            <person name="Ma J."/>
        </authorList>
    </citation>
    <scope>NUCLEOTIDE SEQUENCE [LARGE SCALE GENOMIC DNA]</scope>
    <source>
        <strain evidence="8">JCM 18423</strain>
    </source>
</reference>
<dbReference type="Pfam" id="PF01121">
    <property type="entry name" value="CoaE"/>
    <property type="match status" value="1"/>
</dbReference>
<comment type="pathway">
    <text evidence="5">Cofactor biosynthesis; coenzyme A biosynthesis; CoA from (R)-pantothenate: step 5/5.</text>
</comment>
<dbReference type="RefSeq" id="WP_345368945.1">
    <property type="nucleotide sequence ID" value="NZ_BAABKD010000001.1"/>
</dbReference>
<dbReference type="EC" id="2.7.1.24" evidence="5 6"/>
<keyword evidence="5" id="KW-0963">Cytoplasm</keyword>
<evidence type="ECO:0000256" key="5">
    <source>
        <dbReference type="HAMAP-Rule" id="MF_00376"/>
    </source>
</evidence>
<dbReference type="GO" id="GO:0016301">
    <property type="term" value="F:kinase activity"/>
    <property type="evidence" value="ECO:0007669"/>
    <property type="project" value="UniProtKB-KW"/>
</dbReference>